<feature type="transmembrane region" description="Helical" evidence="8">
    <location>
        <begin position="139"/>
        <end position="163"/>
    </location>
</feature>
<keyword evidence="3" id="KW-0813">Transport</keyword>
<evidence type="ECO:0000256" key="3">
    <source>
        <dbReference type="ARBA" id="ARBA00022448"/>
    </source>
</evidence>
<evidence type="ECO:0000256" key="1">
    <source>
        <dbReference type="ARBA" id="ARBA00004651"/>
    </source>
</evidence>
<comment type="subcellular location">
    <subcellularLocation>
        <location evidence="1">Cell membrane</location>
        <topology evidence="1">Multi-pass membrane protein</topology>
    </subcellularLocation>
</comment>
<keyword evidence="4" id="KW-1003">Cell membrane</keyword>
<protein>
    <recommendedName>
        <fullName evidence="11">Branched-chain amino acid ABC transporter permease</fullName>
    </recommendedName>
</protein>
<name>A0ABM8Y7Z6_9BACI</name>
<dbReference type="Pfam" id="PF03591">
    <property type="entry name" value="AzlC"/>
    <property type="match status" value="1"/>
</dbReference>
<evidence type="ECO:0000313" key="9">
    <source>
        <dbReference type="EMBL" id="CAG9611875.1"/>
    </source>
</evidence>
<dbReference type="PANTHER" id="PTHR34979">
    <property type="entry name" value="INNER MEMBRANE PROTEIN YGAZ"/>
    <property type="match status" value="1"/>
</dbReference>
<comment type="similarity">
    <text evidence="2">Belongs to the AzlC family.</text>
</comment>
<gene>
    <name evidence="9" type="ORF">BACCIP111899_01047</name>
</gene>
<organism evidence="9 10">
    <name type="scientific">Bacillus rhizoplanae</name>
    <dbReference type="NCBI Taxonomy" id="2880966"/>
    <lineage>
        <taxon>Bacteria</taxon>
        <taxon>Bacillati</taxon>
        <taxon>Bacillota</taxon>
        <taxon>Bacilli</taxon>
        <taxon>Bacillales</taxon>
        <taxon>Bacillaceae</taxon>
        <taxon>Bacillus</taxon>
    </lineage>
</organism>
<evidence type="ECO:0008006" key="11">
    <source>
        <dbReference type="Google" id="ProtNLM"/>
    </source>
</evidence>
<evidence type="ECO:0000313" key="10">
    <source>
        <dbReference type="Proteomes" id="UP000789423"/>
    </source>
</evidence>
<keyword evidence="10" id="KW-1185">Reference proteome</keyword>
<dbReference type="EMBL" id="CAKJTI010000003">
    <property type="protein sequence ID" value="CAG9611875.1"/>
    <property type="molecule type" value="Genomic_DNA"/>
</dbReference>
<evidence type="ECO:0000256" key="2">
    <source>
        <dbReference type="ARBA" id="ARBA00010735"/>
    </source>
</evidence>
<evidence type="ECO:0000256" key="7">
    <source>
        <dbReference type="ARBA" id="ARBA00023136"/>
    </source>
</evidence>
<keyword evidence="5 8" id="KW-0812">Transmembrane</keyword>
<feature type="transmembrane region" description="Helical" evidence="8">
    <location>
        <begin position="219"/>
        <end position="235"/>
    </location>
</feature>
<reference evidence="9 10" key="1">
    <citation type="submission" date="2021-10" db="EMBL/GenBank/DDBJ databases">
        <authorList>
            <person name="Criscuolo A."/>
        </authorList>
    </citation>
    <scope>NUCLEOTIDE SEQUENCE [LARGE SCALE GENOMIC DNA]</scope>
    <source>
        <strain evidence="10">CIP 111899</strain>
    </source>
</reference>
<proteinExistence type="inferred from homology"/>
<dbReference type="Proteomes" id="UP000789423">
    <property type="component" value="Unassembled WGS sequence"/>
</dbReference>
<evidence type="ECO:0000256" key="8">
    <source>
        <dbReference type="SAM" id="Phobius"/>
    </source>
</evidence>
<evidence type="ECO:0000256" key="5">
    <source>
        <dbReference type="ARBA" id="ARBA00022692"/>
    </source>
</evidence>
<dbReference type="InterPro" id="IPR011606">
    <property type="entry name" value="Brnchd-chn_aa_trnsp_permease"/>
</dbReference>
<accession>A0ABM8Y7Z6</accession>
<dbReference type="PANTHER" id="PTHR34979:SF1">
    <property type="entry name" value="INNER MEMBRANE PROTEIN YGAZ"/>
    <property type="match status" value="1"/>
</dbReference>
<sequence length="239" mass="25904">MERAAVLESQDETFMQGVKDCLPTVLGYLSIGVASGVIEKTAGFSITEIALISLLIYAGSAQFIMAGMFVAGAPASTIIFTVFFVNLRHFLMSAVLAPYLKKVSIWKNIVIGSQITDETFGVAAQHVTGKQYVSEKWMLGLNVTGYVNWVIANIIGGILADWIPDPHTYGMDYALPAMFIGLFVLQLMNSRPKLFVHLCVAISSIMIAFLAHFFVSNSVAVIVATLAAATIGTVIEKWK</sequence>
<feature type="transmembrane region" description="Helical" evidence="8">
    <location>
        <begin position="194"/>
        <end position="213"/>
    </location>
</feature>
<comment type="caution">
    <text evidence="9">The sequence shown here is derived from an EMBL/GenBank/DDBJ whole genome shotgun (WGS) entry which is preliminary data.</text>
</comment>
<feature type="transmembrane region" description="Helical" evidence="8">
    <location>
        <begin position="169"/>
        <end position="187"/>
    </location>
</feature>
<keyword evidence="7 8" id="KW-0472">Membrane</keyword>
<keyword evidence="6 8" id="KW-1133">Transmembrane helix</keyword>
<evidence type="ECO:0000256" key="4">
    <source>
        <dbReference type="ARBA" id="ARBA00022475"/>
    </source>
</evidence>
<evidence type="ECO:0000256" key="6">
    <source>
        <dbReference type="ARBA" id="ARBA00022989"/>
    </source>
</evidence>